<comment type="pathway">
    <text evidence="1 12">Purine metabolism; IMP biosynthesis via de novo pathway; 5-amino-1-(5-phospho-D-ribosyl)imidazole-4-carboxamide from 5-amino-1-(5-phospho-D-ribosyl)imidazole-4-carboxylate: step 2/2.</text>
</comment>
<dbReference type="NCBIfam" id="TIGR00928">
    <property type="entry name" value="purB"/>
    <property type="match status" value="1"/>
</dbReference>
<dbReference type="PRINTS" id="PR00149">
    <property type="entry name" value="FUMRATELYASE"/>
</dbReference>
<evidence type="ECO:0000256" key="6">
    <source>
        <dbReference type="ARBA" id="ARBA00022755"/>
    </source>
</evidence>
<comment type="catalytic activity">
    <reaction evidence="10">
        <text>N(6)-(1,2-dicarboxyethyl)-AMP = fumarate + AMP</text>
        <dbReference type="Rhea" id="RHEA:16853"/>
        <dbReference type="ChEBI" id="CHEBI:29806"/>
        <dbReference type="ChEBI" id="CHEBI:57567"/>
        <dbReference type="ChEBI" id="CHEBI:456215"/>
        <dbReference type="EC" id="4.3.2.2"/>
    </reaction>
    <physiologicalReaction direction="left-to-right" evidence="10">
        <dbReference type="Rhea" id="RHEA:16854"/>
    </physiologicalReaction>
</comment>
<evidence type="ECO:0000256" key="9">
    <source>
        <dbReference type="ARBA" id="ARBA00030717"/>
    </source>
</evidence>
<evidence type="ECO:0000256" key="1">
    <source>
        <dbReference type="ARBA" id="ARBA00004706"/>
    </source>
</evidence>
<accession>A0ABX7FPM0</accession>
<dbReference type="PANTHER" id="PTHR43172:SF1">
    <property type="entry name" value="ADENYLOSUCCINATE LYASE"/>
    <property type="match status" value="1"/>
</dbReference>
<dbReference type="Gene3D" id="1.10.275.10">
    <property type="entry name" value="Fumarase/aspartase (N-terminal domain)"/>
    <property type="match status" value="1"/>
</dbReference>
<evidence type="ECO:0000256" key="2">
    <source>
        <dbReference type="ARBA" id="ARBA00004734"/>
    </source>
</evidence>
<dbReference type="InterPro" id="IPR000362">
    <property type="entry name" value="Fumarate_lyase_fam"/>
</dbReference>
<dbReference type="SUPFAM" id="SSF48557">
    <property type="entry name" value="L-aspartase-like"/>
    <property type="match status" value="1"/>
</dbReference>
<reference evidence="14 15" key="1">
    <citation type="submission" date="2021-01" db="EMBL/GenBank/DDBJ databases">
        <title>Identification of strong promoters based on the transcriptome of Brevibacillus choshinensis.</title>
        <authorList>
            <person name="Yao D."/>
            <person name="Zhang K."/>
            <person name="Wu J."/>
        </authorList>
    </citation>
    <scope>NUCLEOTIDE SEQUENCE [LARGE SCALE GENOMIC DNA]</scope>
    <source>
        <strain evidence="14 15">HPD31-SP3</strain>
    </source>
</reference>
<evidence type="ECO:0000259" key="13">
    <source>
        <dbReference type="SMART" id="SM00998"/>
    </source>
</evidence>
<dbReference type="InterPro" id="IPR004769">
    <property type="entry name" value="Pur_lyase"/>
</dbReference>
<keyword evidence="6 12" id="KW-0658">Purine biosynthesis</keyword>
<comment type="similarity">
    <text evidence="3 12">Belongs to the lyase 1 family. Adenylosuccinate lyase subfamily.</text>
</comment>
<gene>
    <name evidence="14" type="primary">purB</name>
    <name evidence="14" type="ORF">JNE38_03165</name>
</gene>
<dbReference type="CDD" id="cd01360">
    <property type="entry name" value="Adenylsuccinate_lyase_1"/>
    <property type="match status" value="1"/>
</dbReference>
<name>A0ABX7FPM0_BRECH</name>
<evidence type="ECO:0000256" key="8">
    <source>
        <dbReference type="ARBA" id="ARBA00024477"/>
    </source>
</evidence>
<dbReference type="EC" id="4.3.2.2" evidence="4 11"/>
<sequence length="431" mass="49580">MIERYSRPEMRAIWTEQNKFQAWLEVEILACEAWSKLGVIPEEDVNKLWDKASFDIKRIYEIEEETRHDVVAFTRAVSETLGEEKKWVHYGLTSTDVVDTALSYLLRQANEILEKDIEDFIAVLADKAREHKDTVCMGRTHGVHAEPTTFGLKLALWHEEMKRNLARFRAAKKEVAYGKISGAVGTYANIDPFVEAYVCEKLGLSPAPISTQTLQRDRHAEYMATLALIATSLEKFATEIRGLQKSEMREVEEAFAKGQKGSSAMPHKRNPIGSENITGMARVIRGYMLTSYENVSLWHERDISHSSAERIILPDATQALNYMLRRFSNIVKNLTVFPENMKRNMDRTFGLIYSQHVMLSLIEKGMSREQAYDTVQPRAMQAWEEQRSFRAIVEEDPTISAALTKEELDACFDYRYHLKHVDTIFQRLGLL</sequence>
<evidence type="ECO:0000256" key="3">
    <source>
        <dbReference type="ARBA" id="ARBA00008273"/>
    </source>
</evidence>
<dbReference type="InterPro" id="IPR022761">
    <property type="entry name" value="Fumarate_lyase_N"/>
</dbReference>
<comment type="pathway">
    <text evidence="2 12">Purine metabolism; AMP biosynthesis via de novo pathway; AMP from IMP: step 2/2.</text>
</comment>
<dbReference type="InterPro" id="IPR020557">
    <property type="entry name" value="Fumarate_lyase_CS"/>
</dbReference>
<dbReference type="Pfam" id="PF10397">
    <property type="entry name" value="ADSL_C"/>
    <property type="match status" value="1"/>
</dbReference>
<keyword evidence="7 12" id="KW-0456">Lyase</keyword>
<evidence type="ECO:0000256" key="4">
    <source>
        <dbReference type="ARBA" id="ARBA00012339"/>
    </source>
</evidence>
<keyword evidence="15" id="KW-1185">Reference proteome</keyword>
<evidence type="ECO:0000313" key="15">
    <source>
        <dbReference type="Proteomes" id="UP000596248"/>
    </source>
</evidence>
<evidence type="ECO:0000256" key="5">
    <source>
        <dbReference type="ARBA" id="ARBA00017058"/>
    </source>
</evidence>
<dbReference type="InterPro" id="IPR008948">
    <property type="entry name" value="L-Aspartase-like"/>
</dbReference>
<dbReference type="Pfam" id="PF00206">
    <property type="entry name" value="Lyase_1"/>
    <property type="match status" value="1"/>
</dbReference>
<dbReference type="Gene3D" id="1.20.200.10">
    <property type="entry name" value="Fumarase/aspartase (Central domain)"/>
    <property type="match status" value="1"/>
</dbReference>
<dbReference type="RefSeq" id="WP_203355200.1">
    <property type="nucleotide sequence ID" value="NZ_CP069127.1"/>
</dbReference>
<dbReference type="InterPro" id="IPR024083">
    <property type="entry name" value="Fumarase/histidase_N"/>
</dbReference>
<feature type="domain" description="Adenylosuccinate lyase C-terminal" evidence="13">
    <location>
        <begin position="349"/>
        <end position="429"/>
    </location>
</feature>
<proteinExistence type="inferred from homology"/>
<evidence type="ECO:0000256" key="10">
    <source>
        <dbReference type="ARBA" id="ARBA00049115"/>
    </source>
</evidence>
<dbReference type="PRINTS" id="PR00145">
    <property type="entry name" value="ARGSUCLYASE"/>
</dbReference>
<dbReference type="InterPro" id="IPR019468">
    <property type="entry name" value="AdenyloSucc_lyase_C"/>
</dbReference>
<dbReference type="GO" id="GO:0016829">
    <property type="term" value="F:lyase activity"/>
    <property type="evidence" value="ECO:0007669"/>
    <property type="project" value="UniProtKB-KW"/>
</dbReference>
<evidence type="ECO:0000256" key="7">
    <source>
        <dbReference type="ARBA" id="ARBA00023239"/>
    </source>
</evidence>
<evidence type="ECO:0000256" key="11">
    <source>
        <dbReference type="NCBIfam" id="TIGR00928"/>
    </source>
</evidence>
<dbReference type="Proteomes" id="UP000596248">
    <property type="component" value="Chromosome"/>
</dbReference>
<protein>
    <recommendedName>
        <fullName evidence="5 11">Adenylosuccinate lyase</fullName>
        <shortName evidence="12">ASL</shortName>
        <ecNumber evidence="4 11">4.3.2.2</ecNumber>
    </recommendedName>
    <alternativeName>
        <fullName evidence="9 12">Adenylosuccinase</fullName>
    </alternativeName>
</protein>
<evidence type="ECO:0000256" key="12">
    <source>
        <dbReference type="RuleBase" id="RU361172"/>
    </source>
</evidence>
<dbReference type="PANTHER" id="PTHR43172">
    <property type="entry name" value="ADENYLOSUCCINATE LYASE"/>
    <property type="match status" value="1"/>
</dbReference>
<dbReference type="PROSITE" id="PS00163">
    <property type="entry name" value="FUMARATE_LYASES"/>
    <property type="match status" value="1"/>
</dbReference>
<comment type="catalytic activity">
    <reaction evidence="8">
        <text>(2S)-2-[5-amino-1-(5-phospho-beta-D-ribosyl)imidazole-4-carboxamido]succinate = 5-amino-1-(5-phospho-beta-D-ribosyl)imidazole-4-carboxamide + fumarate</text>
        <dbReference type="Rhea" id="RHEA:23920"/>
        <dbReference type="ChEBI" id="CHEBI:29806"/>
        <dbReference type="ChEBI" id="CHEBI:58443"/>
        <dbReference type="ChEBI" id="CHEBI:58475"/>
        <dbReference type="EC" id="4.3.2.2"/>
    </reaction>
    <physiologicalReaction direction="left-to-right" evidence="8">
        <dbReference type="Rhea" id="RHEA:23921"/>
    </physiologicalReaction>
</comment>
<evidence type="ECO:0000313" key="14">
    <source>
        <dbReference type="EMBL" id="QRG68193.1"/>
    </source>
</evidence>
<dbReference type="Gene3D" id="1.10.40.30">
    <property type="entry name" value="Fumarase/aspartase (C-terminal domain)"/>
    <property type="match status" value="1"/>
</dbReference>
<dbReference type="EMBL" id="CP069127">
    <property type="protein sequence ID" value="QRG68193.1"/>
    <property type="molecule type" value="Genomic_DNA"/>
</dbReference>
<dbReference type="SMART" id="SM00998">
    <property type="entry name" value="ADSL_C"/>
    <property type="match status" value="1"/>
</dbReference>
<organism evidence="14 15">
    <name type="scientific">Brevibacillus choshinensis</name>
    <dbReference type="NCBI Taxonomy" id="54911"/>
    <lineage>
        <taxon>Bacteria</taxon>
        <taxon>Bacillati</taxon>
        <taxon>Bacillota</taxon>
        <taxon>Bacilli</taxon>
        <taxon>Bacillales</taxon>
        <taxon>Paenibacillaceae</taxon>
        <taxon>Brevibacillus</taxon>
    </lineage>
</organism>